<gene>
    <name evidence="1" type="ORF">EGW08_001852</name>
</gene>
<feature type="non-terminal residue" evidence="1">
    <location>
        <position position="1"/>
    </location>
</feature>
<name>A0A433U965_ELYCH</name>
<dbReference type="AlphaFoldDB" id="A0A433U965"/>
<evidence type="ECO:0000313" key="1">
    <source>
        <dbReference type="EMBL" id="RUS90357.1"/>
    </source>
</evidence>
<organism evidence="1 2">
    <name type="scientific">Elysia chlorotica</name>
    <name type="common">Eastern emerald elysia</name>
    <name type="synonym">Sea slug</name>
    <dbReference type="NCBI Taxonomy" id="188477"/>
    <lineage>
        <taxon>Eukaryota</taxon>
        <taxon>Metazoa</taxon>
        <taxon>Spiralia</taxon>
        <taxon>Lophotrochozoa</taxon>
        <taxon>Mollusca</taxon>
        <taxon>Gastropoda</taxon>
        <taxon>Heterobranchia</taxon>
        <taxon>Euthyneura</taxon>
        <taxon>Panpulmonata</taxon>
        <taxon>Sacoglossa</taxon>
        <taxon>Placobranchoidea</taxon>
        <taxon>Plakobranchidae</taxon>
        <taxon>Elysia</taxon>
    </lineage>
</organism>
<accession>A0A433U965</accession>
<dbReference type="Proteomes" id="UP000271974">
    <property type="component" value="Unassembled WGS sequence"/>
</dbReference>
<keyword evidence="2" id="KW-1185">Reference proteome</keyword>
<sequence>ERALEDEVGEVGLEDEDEGQVHVEGLHSHPAQGGKQGVVQEHGHHLAGGAVAEAVVVHARQVDQVREQQRRAQVHQDLGRVVSPQLPGGVWGFQKSFLGQSHNTDTDFTIRNRIRPIYLP</sequence>
<comment type="caution">
    <text evidence="1">The sequence shown here is derived from an EMBL/GenBank/DDBJ whole genome shotgun (WGS) entry which is preliminary data.</text>
</comment>
<feature type="non-terminal residue" evidence="1">
    <location>
        <position position="120"/>
    </location>
</feature>
<protein>
    <submittedName>
        <fullName evidence="1">Uncharacterized protein</fullName>
    </submittedName>
</protein>
<evidence type="ECO:0000313" key="2">
    <source>
        <dbReference type="Proteomes" id="UP000271974"/>
    </source>
</evidence>
<dbReference type="EMBL" id="RQTK01000034">
    <property type="protein sequence ID" value="RUS90357.1"/>
    <property type="molecule type" value="Genomic_DNA"/>
</dbReference>
<proteinExistence type="predicted"/>
<reference evidence="1 2" key="1">
    <citation type="submission" date="2019-01" db="EMBL/GenBank/DDBJ databases">
        <title>A draft genome assembly of the solar-powered sea slug Elysia chlorotica.</title>
        <authorList>
            <person name="Cai H."/>
            <person name="Li Q."/>
            <person name="Fang X."/>
            <person name="Li J."/>
            <person name="Curtis N.E."/>
            <person name="Altenburger A."/>
            <person name="Shibata T."/>
            <person name="Feng M."/>
            <person name="Maeda T."/>
            <person name="Schwartz J.A."/>
            <person name="Shigenobu S."/>
            <person name="Lundholm N."/>
            <person name="Nishiyama T."/>
            <person name="Yang H."/>
            <person name="Hasebe M."/>
            <person name="Li S."/>
            <person name="Pierce S.K."/>
            <person name="Wang J."/>
        </authorList>
    </citation>
    <scope>NUCLEOTIDE SEQUENCE [LARGE SCALE GENOMIC DNA]</scope>
    <source>
        <strain evidence="1">EC2010</strain>
        <tissue evidence="1">Whole organism of an adult</tissue>
    </source>
</reference>